<dbReference type="Pfam" id="PF25680">
    <property type="entry name" value="Mom"/>
    <property type="match status" value="1"/>
</dbReference>
<sequence>MTETPRNHLEIRPISYKDAADYVNANHRHHRAPVGHKFSIGVYLGNELHGVAMVGRPVSRYMDNGLTLEVNRLCTDGTKNACSILYAAAFRAAKELGYKRLITYTLISEPGTSLYAAGWHCDGEAGGLRWSGKRARQESAWPEEKKLRWSKEA</sequence>
<evidence type="ECO:0000313" key="1">
    <source>
        <dbReference type="EMBL" id="DAD81983.1"/>
    </source>
</evidence>
<proteinExistence type="predicted"/>
<reference evidence="1" key="1">
    <citation type="journal article" date="2021" name="Proc. Natl. Acad. Sci. U.S.A.">
        <title>A Catalog of Tens of Thousands of Viruses from Human Metagenomes Reveals Hidden Associations with Chronic Diseases.</title>
        <authorList>
            <person name="Tisza M.J."/>
            <person name="Buck C.B."/>
        </authorList>
    </citation>
    <scope>NUCLEOTIDE SEQUENCE</scope>
    <source>
        <strain evidence="1">CtAvK3</strain>
    </source>
</reference>
<dbReference type="InterPro" id="IPR016181">
    <property type="entry name" value="Acyl_CoA_acyltransferase"/>
</dbReference>
<name>A0A8S5MIX5_9CAUD</name>
<organism evidence="1">
    <name type="scientific">Siphoviridae sp. ctAvK3</name>
    <dbReference type="NCBI Taxonomy" id="2826184"/>
    <lineage>
        <taxon>Viruses</taxon>
        <taxon>Duplodnaviria</taxon>
        <taxon>Heunggongvirae</taxon>
        <taxon>Uroviricota</taxon>
        <taxon>Caudoviricetes</taxon>
    </lineage>
</organism>
<dbReference type="NCBIfam" id="NF045478">
    <property type="entry name" value="XF1762_fam"/>
    <property type="match status" value="1"/>
</dbReference>
<accession>A0A8S5MIX5</accession>
<dbReference type="SUPFAM" id="SSF55729">
    <property type="entry name" value="Acyl-CoA N-acyltransferases (Nat)"/>
    <property type="match status" value="1"/>
</dbReference>
<dbReference type="InterPro" id="IPR053780">
    <property type="entry name" value="Gp66-like"/>
</dbReference>
<dbReference type="EMBL" id="BK014910">
    <property type="protein sequence ID" value="DAD81983.1"/>
    <property type="molecule type" value="Genomic_DNA"/>
</dbReference>
<dbReference type="InterPro" id="IPR057895">
    <property type="entry name" value="Mom"/>
</dbReference>
<protein>
    <submittedName>
        <fullName evidence="1">Uncharacterized protein</fullName>
    </submittedName>
</protein>